<dbReference type="Proteomes" id="UP000617402">
    <property type="component" value="Unassembled WGS sequence"/>
</dbReference>
<sequence>MQRSFFRRAPRMNSQGFTLVELLLVLAIISILFAVIVPRLGQATEKAKLSGVKNDFRAFETALRQYYMEKSKFPSTDEEKDTSSLLVTGKYIDKSPVSTLDPWEHKYTYEGEAGKVKITSYGPNGTTGTSDTDDITMTIAKNANGLLETTYTNLP</sequence>
<organism evidence="7 8">
    <name type="scientific">Heliobacterium chlorum</name>
    <dbReference type="NCBI Taxonomy" id="2698"/>
    <lineage>
        <taxon>Bacteria</taxon>
        <taxon>Bacillati</taxon>
        <taxon>Bacillota</taxon>
        <taxon>Clostridia</taxon>
        <taxon>Eubacteriales</taxon>
        <taxon>Heliobacteriaceae</taxon>
        <taxon>Heliobacterium</taxon>
    </lineage>
</organism>
<evidence type="ECO:0000256" key="2">
    <source>
        <dbReference type="ARBA" id="ARBA00022481"/>
    </source>
</evidence>
<comment type="subcellular location">
    <subcellularLocation>
        <location evidence="1">Membrane</location>
        <topology evidence="1">Single-pass membrane protein</topology>
    </subcellularLocation>
</comment>
<accession>A0ABR7T524</accession>
<evidence type="ECO:0000256" key="4">
    <source>
        <dbReference type="ARBA" id="ARBA00022989"/>
    </source>
</evidence>
<dbReference type="Pfam" id="PF08334">
    <property type="entry name" value="T2SSG"/>
    <property type="match status" value="1"/>
</dbReference>
<keyword evidence="2" id="KW-0488">Methylation</keyword>
<keyword evidence="4" id="KW-1133">Transmembrane helix</keyword>
<dbReference type="PRINTS" id="PR00813">
    <property type="entry name" value="BCTERIALGSPG"/>
</dbReference>
<evidence type="ECO:0000313" key="8">
    <source>
        <dbReference type="Proteomes" id="UP000617402"/>
    </source>
</evidence>
<dbReference type="InterPro" id="IPR000983">
    <property type="entry name" value="Bac_GSPG_pilin"/>
</dbReference>
<evidence type="ECO:0000259" key="6">
    <source>
        <dbReference type="Pfam" id="PF08334"/>
    </source>
</evidence>
<feature type="domain" description="Type II secretion system protein GspG C-terminal" evidence="6">
    <location>
        <begin position="42"/>
        <end position="135"/>
    </location>
</feature>
<evidence type="ECO:0000256" key="3">
    <source>
        <dbReference type="ARBA" id="ARBA00022692"/>
    </source>
</evidence>
<dbReference type="RefSeq" id="WP_188040426.1">
    <property type="nucleotide sequence ID" value="NZ_JACVHF010000009.1"/>
</dbReference>
<evidence type="ECO:0000313" key="7">
    <source>
        <dbReference type="EMBL" id="MBC9784929.1"/>
    </source>
</evidence>
<dbReference type="InterPro" id="IPR013545">
    <property type="entry name" value="T2SS_protein-GspG_C"/>
</dbReference>
<dbReference type="Gene3D" id="3.30.700.10">
    <property type="entry name" value="Glycoprotein, Type 4 Pilin"/>
    <property type="match status" value="1"/>
</dbReference>
<proteinExistence type="predicted"/>
<keyword evidence="8" id="KW-1185">Reference proteome</keyword>
<dbReference type="Pfam" id="PF07963">
    <property type="entry name" value="N_methyl"/>
    <property type="match status" value="1"/>
</dbReference>
<dbReference type="InterPro" id="IPR012902">
    <property type="entry name" value="N_methyl_site"/>
</dbReference>
<keyword evidence="3" id="KW-0812">Transmembrane</keyword>
<dbReference type="InterPro" id="IPR045584">
    <property type="entry name" value="Pilin-like"/>
</dbReference>
<evidence type="ECO:0000256" key="5">
    <source>
        <dbReference type="ARBA" id="ARBA00023136"/>
    </source>
</evidence>
<dbReference type="EMBL" id="JACVHF010000009">
    <property type="protein sequence ID" value="MBC9784929.1"/>
    <property type="molecule type" value="Genomic_DNA"/>
</dbReference>
<gene>
    <name evidence="7" type="ORF">H1S01_10445</name>
</gene>
<dbReference type="PROSITE" id="PS00409">
    <property type="entry name" value="PROKAR_NTER_METHYL"/>
    <property type="match status" value="1"/>
</dbReference>
<dbReference type="SUPFAM" id="SSF54523">
    <property type="entry name" value="Pili subunits"/>
    <property type="match status" value="1"/>
</dbReference>
<reference evidence="7 8" key="1">
    <citation type="submission" date="2020-07" db="EMBL/GenBank/DDBJ databases">
        <title>Draft whole-genome sequence of Heliobacterium chlorum DSM 3682, type strain.</title>
        <authorList>
            <person name="Kyndt J.A."/>
            <person name="Meyer T.E."/>
            <person name="Imhoff J.F."/>
        </authorList>
    </citation>
    <scope>NUCLEOTIDE SEQUENCE [LARGE SCALE GENOMIC DNA]</scope>
    <source>
        <strain evidence="7 8">DSM 3682</strain>
    </source>
</reference>
<dbReference type="PANTHER" id="PTHR30093:SF44">
    <property type="entry name" value="TYPE II SECRETION SYSTEM CORE PROTEIN G"/>
    <property type="match status" value="1"/>
</dbReference>
<name>A0ABR7T524_HELCL</name>
<evidence type="ECO:0000256" key="1">
    <source>
        <dbReference type="ARBA" id="ARBA00004167"/>
    </source>
</evidence>
<comment type="caution">
    <text evidence="7">The sequence shown here is derived from an EMBL/GenBank/DDBJ whole genome shotgun (WGS) entry which is preliminary data.</text>
</comment>
<dbReference type="PANTHER" id="PTHR30093">
    <property type="entry name" value="GENERAL SECRETION PATHWAY PROTEIN G"/>
    <property type="match status" value="1"/>
</dbReference>
<protein>
    <submittedName>
        <fullName evidence="7">Type II secretion system protein GspG</fullName>
    </submittedName>
</protein>
<dbReference type="NCBIfam" id="TIGR02532">
    <property type="entry name" value="IV_pilin_GFxxxE"/>
    <property type="match status" value="1"/>
</dbReference>
<keyword evidence="5" id="KW-0472">Membrane</keyword>